<dbReference type="PANTHER" id="PTHR42686">
    <property type="entry name" value="GH17980P-RELATED"/>
    <property type="match status" value="1"/>
</dbReference>
<dbReference type="Pfam" id="PF00248">
    <property type="entry name" value="Aldo_ket_red"/>
    <property type="match status" value="1"/>
</dbReference>
<feature type="domain" description="NADP-dependent oxidoreductase" evidence="1">
    <location>
        <begin position="10"/>
        <end position="315"/>
    </location>
</feature>
<organism evidence="2 3">
    <name type="scientific">Sphingobacterium kitahiroshimense</name>
    <dbReference type="NCBI Taxonomy" id="470446"/>
    <lineage>
        <taxon>Bacteria</taxon>
        <taxon>Pseudomonadati</taxon>
        <taxon>Bacteroidota</taxon>
        <taxon>Sphingobacteriia</taxon>
        <taxon>Sphingobacteriales</taxon>
        <taxon>Sphingobacteriaceae</taxon>
        <taxon>Sphingobacterium</taxon>
    </lineage>
</organism>
<reference evidence="2 3" key="1">
    <citation type="submission" date="2024-04" db="EMBL/GenBank/DDBJ databases">
        <title>WGS of bacteria from Torrens River.</title>
        <authorList>
            <person name="Wyrsch E.R."/>
            <person name="Drigo B."/>
        </authorList>
    </citation>
    <scope>NUCLEOTIDE SEQUENCE [LARGE SCALE GENOMIC DNA]</scope>
    <source>
        <strain evidence="2 3">TWI391</strain>
    </source>
</reference>
<dbReference type="CDD" id="cd19152">
    <property type="entry name" value="AKR_AKR15A"/>
    <property type="match status" value="1"/>
</dbReference>
<sequence length="329" mass="36772">MKNLFNEKHRLGLGGVAIGTGFEVLSDKQSYDILQKAWDLGIRYYDTSPWYGLTKSEARFGEFLKDQNRSDYILSSKIGRLFDPVIPEAVPPTMWKAPFPFDFEHDYTADGTKRSIDDSLLRMGVDHLDIVFVHDLSEDQVGDRYDYYFKQAADGAFKVLSDYRDQGIIKGWGLGVNKIEPILDCLAVADPDICLSATQYSILEHEDAVDRLLPAVQKRGVKLVSGAGYNSGFIAGRNRYNYKSFIPKGMVEKRERIAQIGASHGVGIIPIALQFVLASEDFVSIIPGASTTDQVRSNVEALNTVIPPQLWEELKNEGLIYNNAPVPQI</sequence>
<dbReference type="InterPro" id="IPR020471">
    <property type="entry name" value="AKR"/>
</dbReference>
<dbReference type="InterPro" id="IPR023210">
    <property type="entry name" value="NADP_OxRdtase_dom"/>
</dbReference>
<proteinExistence type="predicted"/>
<name>A0ABV0BUI0_9SPHI</name>
<evidence type="ECO:0000313" key="2">
    <source>
        <dbReference type="EMBL" id="MEN5377658.1"/>
    </source>
</evidence>
<comment type="caution">
    <text evidence="2">The sequence shown here is derived from an EMBL/GenBank/DDBJ whole genome shotgun (WGS) entry which is preliminary data.</text>
</comment>
<gene>
    <name evidence="2" type="ORF">ABE541_10325</name>
</gene>
<evidence type="ECO:0000259" key="1">
    <source>
        <dbReference type="Pfam" id="PF00248"/>
    </source>
</evidence>
<dbReference type="EMBL" id="JBDJNQ010000004">
    <property type="protein sequence ID" value="MEN5377658.1"/>
    <property type="molecule type" value="Genomic_DNA"/>
</dbReference>
<protein>
    <submittedName>
        <fullName evidence="2">Aldo/keto reductase</fullName>
    </submittedName>
</protein>
<dbReference type="RefSeq" id="WP_346581218.1">
    <property type="nucleotide sequence ID" value="NZ_JBDJLH010000002.1"/>
</dbReference>
<dbReference type="SUPFAM" id="SSF51430">
    <property type="entry name" value="NAD(P)-linked oxidoreductase"/>
    <property type="match status" value="1"/>
</dbReference>
<dbReference type="InterPro" id="IPR036812">
    <property type="entry name" value="NAD(P)_OxRdtase_dom_sf"/>
</dbReference>
<dbReference type="Gene3D" id="3.20.20.100">
    <property type="entry name" value="NADP-dependent oxidoreductase domain"/>
    <property type="match status" value="1"/>
</dbReference>
<accession>A0ABV0BUI0</accession>
<dbReference type="Proteomes" id="UP001409291">
    <property type="component" value="Unassembled WGS sequence"/>
</dbReference>
<evidence type="ECO:0000313" key="3">
    <source>
        <dbReference type="Proteomes" id="UP001409291"/>
    </source>
</evidence>
<dbReference type="PANTHER" id="PTHR42686:SF1">
    <property type="entry name" value="GH17980P-RELATED"/>
    <property type="match status" value="1"/>
</dbReference>
<keyword evidence="3" id="KW-1185">Reference proteome</keyword>